<reference evidence="4 5" key="1">
    <citation type="submission" date="2018-05" db="EMBL/GenBank/DDBJ databases">
        <title>Zavarzinia sp. HR-AS.</title>
        <authorList>
            <person name="Lee Y."/>
            <person name="Jeon C.O."/>
        </authorList>
    </citation>
    <scope>NUCLEOTIDE SEQUENCE [LARGE SCALE GENOMIC DNA]</scope>
    <source>
        <strain evidence="4 5">HR-AS</strain>
    </source>
</reference>
<dbReference type="PROSITE" id="PS51782">
    <property type="entry name" value="LYSM"/>
    <property type="match status" value="2"/>
</dbReference>
<protein>
    <recommendedName>
        <fullName evidence="3">LysM domain-containing protein</fullName>
    </recommendedName>
</protein>
<dbReference type="InterPro" id="IPR016047">
    <property type="entry name" value="M23ase_b-sheet_dom"/>
</dbReference>
<dbReference type="OrthoDB" id="9795421at2"/>
<dbReference type="SUPFAM" id="SSF54106">
    <property type="entry name" value="LysM domain"/>
    <property type="match status" value="2"/>
</dbReference>
<dbReference type="PANTHER" id="PTHR21666:SF263">
    <property type="entry name" value="MUREIN HYDROLASE ACTIVATOR NLPD"/>
    <property type="match status" value="1"/>
</dbReference>
<dbReference type="SMART" id="SM00257">
    <property type="entry name" value="LysM"/>
    <property type="match status" value="2"/>
</dbReference>
<dbReference type="EMBL" id="QGLE01000002">
    <property type="protein sequence ID" value="PWR24845.1"/>
    <property type="molecule type" value="Genomic_DNA"/>
</dbReference>
<evidence type="ECO:0000313" key="4">
    <source>
        <dbReference type="EMBL" id="PWR24845.1"/>
    </source>
</evidence>
<organism evidence="4 5">
    <name type="scientific">Zavarzinia aquatilis</name>
    <dbReference type="NCBI Taxonomy" id="2211142"/>
    <lineage>
        <taxon>Bacteria</taxon>
        <taxon>Pseudomonadati</taxon>
        <taxon>Pseudomonadota</taxon>
        <taxon>Alphaproteobacteria</taxon>
        <taxon>Rhodospirillales</taxon>
        <taxon>Zavarziniaceae</taxon>
        <taxon>Zavarzinia</taxon>
    </lineage>
</organism>
<dbReference type="PANTHER" id="PTHR21666">
    <property type="entry name" value="PEPTIDASE-RELATED"/>
    <property type="match status" value="1"/>
</dbReference>
<comment type="caution">
    <text evidence="4">The sequence shown here is derived from an EMBL/GenBank/DDBJ whole genome shotgun (WGS) entry which is preliminary data.</text>
</comment>
<proteinExistence type="inferred from homology"/>
<feature type="compositionally biased region" description="Pro residues" evidence="2">
    <location>
        <begin position="324"/>
        <end position="333"/>
    </location>
</feature>
<comment type="similarity">
    <text evidence="1">Belongs to the E.coli NlpD/Haemophilus LppB family.</text>
</comment>
<dbReference type="InterPro" id="IPR050570">
    <property type="entry name" value="Cell_wall_metabolism_enzyme"/>
</dbReference>
<dbReference type="AlphaFoldDB" id="A0A317EHZ5"/>
<feature type="domain" description="LysM" evidence="3">
    <location>
        <begin position="207"/>
        <end position="251"/>
    </location>
</feature>
<evidence type="ECO:0000313" key="5">
    <source>
        <dbReference type="Proteomes" id="UP000245461"/>
    </source>
</evidence>
<evidence type="ECO:0000256" key="1">
    <source>
        <dbReference type="ARBA" id="ARBA00038420"/>
    </source>
</evidence>
<feature type="compositionally biased region" description="Low complexity" evidence="2">
    <location>
        <begin position="334"/>
        <end position="356"/>
    </location>
</feature>
<evidence type="ECO:0000259" key="3">
    <source>
        <dbReference type="PROSITE" id="PS51782"/>
    </source>
</evidence>
<dbReference type="Pfam" id="PF01551">
    <property type="entry name" value="Peptidase_M23"/>
    <property type="match status" value="1"/>
</dbReference>
<gene>
    <name evidence="4" type="ORF">DKG74_03460</name>
</gene>
<dbReference type="Proteomes" id="UP000245461">
    <property type="component" value="Unassembled WGS sequence"/>
</dbReference>
<dbReference type="CDD" id="cd00118">
    <property type="entry name" value="LysM"/>
    <property type="match status" value="2"/>
</dbReference>
<dbReference type="GO" id="GO:0004222">
    <property type="term" value="F:metalloendopeptidase activity"/>
    <property type="evidence" value="ECO:0007669"/>
    <property type="project" value="TreeGrafter"/>
</dbReference>
<dbReference type="InterPro" id="IPR018392">
    <property type="entry name" value="LysM"/>
</dbReference>
<dbReference type="InterPro" id="IPR011055">
    <property type="entry name" value="Dup_hybrid_motif"/>
</dbReference>
<feature type="region of interest" description="Disordered" evidence="2">
    <location>
        <begin position="84"/>
        <end position="106"/>
    </location>
</feature>
<dbReference type="CDD" id="cd12797">
    <property type="entry name" value="M23_peptidase"/>
    <property type="match status" value="1"/>
</dbReference>
<dbReference type="Gene3D" id="3.10.350.10">
    <property type="entry name" value="LysM domain"/>
    <property type="match status" value="2"/>
</dbReference>
<dbReference type="InterPro" id="IPR036779">
    <property type="entry name" value="LysM_dom_sf"/>
</dbReference>
<feature type="region of interest" description="Disordered" evidence="2">
    <location>
        <begin position="286"/>
        <end position="356"/>
    </location>
</feature>
<accession>A0A317EHZ5</accession>
<evidence type="ECO:0000256" key="2">
    <source>
        <dbReference type="SAM" id="MobiDB-lite"/>
    </source>
</evidence>
<feature type="compositionally biased region" description="Low complexity" evidence="2">
    <location>
        <begin position="306"/>
        <end position="323"/>
    </location>
</feature>
<keyword evidence="5" id="KW-1185">Reference proteome</keyword>
<dbReference type="SUPFAM" id="SSF51261">
    <property type="entry name" value="Duplicated hybrid motif"/>
    <property type="match status" value="1"/>
</dbReference>
<name>A0A317EHZ5_9PROT</name>
<sequence>MAIRKSGACAVRGRKPSMKNSCPCVSCPSSKASCGTIDAAHRRTETATMVRSGPYPVIRLAAWLAGTLLLASCGGRTELAPVEYVGGGSPSSSSTGTITGGGSDGPMPEIEAAPLAPVSRGGGITATPLDSPAATPVETAPVETPAPAISPGAEAAPAGTTTVAPGETLSAVARRTGVPMRDLILANNLAAPFTVQPGQVLQLPQVRYHTVVAGDTVYNISRRYGVDQASLMAENGISPPFTVKLGQKLRIPGQVQAPAPTTTPTPASTVAAPVAVPAAAEPVENPAPVPEIIEPDPDSLPPPKPAADAATAPALAMTEVPQPARKPVPPPVAAPTAAAAATVPARPGSASSEAPSAGDMRFVWPVAGDVISEFGAKPGGQHNDGINIQAAQGTTVRAAESGVVAYAGNEIRGFGNLVLIRHAGGWMTAYAHNATLLVKQGDKVVRGQQIARVGHTGNVTVPQLHFEVRKGRTPVDPLKYLDGNAG</sequence>
<feature type="domain" description="LysM" evidence="3">
    <location>
        <begin position="159"/>
        <end position="203"/>
    </location>
</feature>
<dbReference type="Pfam" id="PF01476">
    <property type="entry name" value="LysM"/>
    <property type="match status" value="2"/>
</dbReference>
<dbReference type="Gene3D" id="2.70.70.10">
    <property type="entry name" value="Glucose Permease (Domain IIA)"/>
    <property type="match status" value="1"/>
</dbReference>